<gene>
    <name evidence="2" type="ORF">QRO08_13605</name>
</gene>
<dbReference type="GeneID" id="79792783"/>
<dbReference type="SUPFAM" id="SSF55846">
    <property type="entry name" value="N-acetylmuramoyl-L-alanine amidase-like"/>
    <property type="match status" value="1"/>
</dbReference>
<dbReference type="Pfam" id="PF01510">
    <property type="entry name" value="Amidase_2"/>
    <property type="match status" value="1"/>
</dbReference>
<feature type="domain" description="N-acetylmuramoyl-L-alanine amidase" evidence="1">
    <location>
        <begin position="46"/>
        <end position="221"/>
    </location>
</feature>
<dbReference type="InterPro" id="IPR036505">
    <property type="entry name" value="Amidase/PGRP_sf"/>
</dbReference>
<dbReference type="Proteomes" id="UP001242732">
    <property type="component" value="Chromosome"/>
</dbReference>
<name>A0ABY9AIW6_PARCI</name>
<evidence type="ECO:0000313" key="3">
    <source>
        <dbReference type="Proteomes" id="UP001242732"/>
    </source>
</evidence>
<dbReference type="EMBL" id="CP127363">
    <property type="protein sequence ID" value="WIY46890.1"/>
    <property type="molecule type" value="Genomic_DNA"/>
</dbReference>
<evidence type="ECO:0000313" key="2">
    <source>
        <dbReference type="EMBL" id="WIY46890.1"/>
    </source>
</evidence>
<accession>A0ABY9AIW6</accession>
<dbReference type="EC" id="3.5.1.28" evidence="2"/>
<dbReference type="InterPro" id="IPR002502">
    <property type="entry name" value="Amidase_domain"/>
</dbReference>
<dbReference type="RefSeq" id="WP_228193819.1">
    <property type="nucleotide sequence ID" value="NZ_CP023687.1"/>
</dbReference>
<keyword evidence="3" id="KW-1185">Reference proteome</keyword>
<dbReference type="Gene3D" id="3.40.80.10">
    <property type="entry name" value="Peptidoglycan recognition protein-like"/>
    <property type="match status" value="1"/>
</dbReference>
<organism evidence="2 3">
    <name type="scientific">Paracidovorax citrulli</name>
    <name type="common">Acidovorax citrulli</name>
    <dbReference type="NCBI Taxonomy" id="80869"/>
    <lineage>
        <taxon>Bacteria</taxon>
        <taxon>Pseudomonadati</taxon>
        <taxon>Pseudomonadota</taxon>
        <taxon>Betaproteobacteria</taxon>
        <taxon>Burkholderiales</taxon>
        <taxon>Comamonadaceae</taxon>
        <taxon>Paracidovorax</taxon>
    </lineage>
</organism>
<dbReference type="GO" id="GO:0008745">
    <property type="term" value="F:N-acetylmuramoyl-L-alanine amidase activity"/>
    <property type="evidence" value="ECO:0007669"/>
    <property type="project" value="UniProtKB-EC"/>
</dbReference>
<keyword evidence="2" id="KW-0378">Hydrolase</keyword>
<reference evidence="2 3" key="1">
    <citation type="submission" date="2023-06" db="EMBL/GenBank/DDBJ databases">
        <authorList>
            <person name="Ham H."/>
            <person name="Park D.S."/>
        </authorList>
    </citation>
    <scope>NUCLEOTIDE SEQUENCE [LARGE SCALE GENOMIC DNA]</scope>
    <source>
        <strain evidence="2 3">KACC 17005</strain>
    </source>
</reference>
<sequence length="230" mass="25942">MKIGNQCDLEIYFLMFNVNDMGIIVGDSRVKERRFPAIERSSMALVRGLVIHQTDSEDEFAVFASYARANANGAHFLVAKNGCIYQTASLFRTTRHVGKIKARCMAEHRCTPSEIIRYRKFSPDATNRLEMVKTVPQRYPSNLDSVGIEIVGKCRLPAHVRMPAGLTDIEKNSFIEKFGVYDPLTTAQQGALQYLLRGLVSTLHVPLEEIHRHPDVSYKQRTEAATAVLK</sequence>
<proteinExistence type="predicted"/>
<protein>
    <submittedName>
        <fullName evidence="2">N-acetylmuramoyl-L-alanine amidase</fullName>
        <ecNumber evidence="2">3.5.1.28</ecNumber>
    </submittedName>
</protein>
<evidence type="ECO:0000259" key="1">
    <source>
        <dbReference type="Pfam" id="PF01510"/>
    </source>
</evidence>